<dbReference type="Pfam" id="PF14717">
    <property type="entry name" value="DUF4465"/>
    <property type="match status" value="1"/>
</dbReference>
<dbReference type="Pfam" id="PF07589">
    <property type="entry name" value="PEP-CTERM"/>
    <property type="match status" value="1"/>
</dbReference>
<dbReference type="AlphaFoldDB" id="A0A432MJD7"/>
<accession>A0A432MJD7</accession>
<dbReference type="EMBL" id="RYZH01000023">
    <property type="protein sequence ID" value="RUL87305.1"/>
    <property type="molecule type" value="Genomic_DNA"/>
</dbReference>
<dbReference type="Gene3D" id="2.60.120.1350">
    <property type="entry name" value="Protein of unknown function DUF4465"/>
    <property type="match status" value="1"/>
</dbReference>
<evidence type="ECO:0000313" key="2">
    <source>
        <dbReference type="EMBL" id="RUL87305.1"/>
    </source>
</evidence>
<gene>
    <name evidence="2" type="ORF">TsocGM_13080</name>
</gene>
<keyword evidence="3" id="KW-1185">Reference proteome</keyword>
<reference evidence="2 3" key="2">
    <citation type="submission" date="2019-01" db="EMBL/GenBank/DDBJ databases">
        <title>Tautonia sociabilis, a novel thermotolerant planctomycete of Isosphaeraceae family, isolated from a 4000 m deep subterranean habitat.</title>
        <authorList>
            <person name="Kovaleva O.L."/>
            <person name="Elcheninov A.G."/>
            <person name="Van Heerden E."/>
            <person name="Toshchakov S.V."/>
            <person name="Novikov A."/>
            <person name="Bonch-Osmolovskaya E.A."/>
            <person name="Kublanov I.V."/>
        </authorList>
    </citation>
    <scope>NUCLEOTIDE SEQUENCE [LARGE SCALE GENOMIC DNA]</scope>
    <source>
        <strain evidence="2 3">GM2012</strain>
    </source>
</reference>
<evidence type="ECO:0000313" key="3">
    <source>
        <dbReference type="Proteomes" id="UP000280296"/>
    </source>
</evidence>
<dbReference type="InterPro" id="IPR027828">
    <property type="entry name" value="DUF4465"/>
</dbReference>
<feature type="domain" description="Ice-binding protein C-terminal" evidence="1">
    <location>
        <begin position="337"/>
        <end position="359"/>
    </location>
</feature>
<organism evidence="2 3">
    <name type="scientific">Tautonia sociabilis</name>
    <dbReference type="NCBI Taxonomy" id="2080755"/>
    <lineage>
        <taxon>Bacteria</taxon>
        <taxon>Pseudomonadati</taxon>
        <taxon>Planctomycetota</taxon>
        <taxon>Planctomycetia</taxon>
        <taxon>Isosphaerales</taxon>
        <taxon>Isosphaeraceae</taxon>
        <taxon>Tautonia</taxon>
    </lineage>
</organism>
<dbReference type="InterPro" id="IPR013424">
    <property type="entry name" value="Ice-binding_C"/>
</dbReference>
<evidence type="ECO:0000259" key="1">
    <source>
        <dbReference type="Pfam" id="PF07589"/>
    </source>
</evidence>
<comment type="caution">
    <text evidence="2">The sequence shown here is derived from an EMBL/GenBank/DDBJ whole genome shotgun (WGS) entry which is preliminary data.</text>
</comment>
<proteinExistence type="predicted"/>
<dbReference type="Proteomes" id="UP000280296">
    <property type="component" value="Unassembled WGS sequence"/>
</dbReference>
<reference evidence="2 3" key="1">
    <citation type="submission" date="2018-12" db="EMBL/GenBank/DDBJ databases">
        <authorList>
            <person name="Toschakov S.V."/>
        </authorList>
    </citation>
    <scope>NUCLEOTIDE SEQUENCE [LARGE SCALE GENOMIC DNA]</scope>
    <source>
        <strain evidence="2 3">GM2012</strain>
    </source>
</reference>
<sequence>MPTSRRLDSPSDTRGACCRVPRGPSSVRCPSRRLWIGAIVVRAAGTQSPWYEDQNMASRLFTVCRSFWPVALAIFVSALGRAGRADQIVDFDDLLLPPGSYWNGPDPGGTIVDGPFGPVNVGSFSSRGITFVNRYDLTFGSWSGFAYSNSSDTTTPGFVNQFSAITGTGLGPGQDTYGVAFGYDDLEPNLSDPDPFDPTDPADLLALPYFELPELARIEGMYVTNTTYTTLSMRFGDSFAKPFGGATGNDPDFFKLTVYGLDASGVPLVDSVEFYLADYRFNDNSLDYIVTEWAYLDLSPLAGARTIAFNLSSSDVGAFGMNTPAYFAVDTIRFSMVPEPASLAMFGLGLIAPALVAWRAGSARRGGGA</sequence>
<protein>
    <submittedName>
        <fullName evidence="2">DUF4465 domain-containing protein</fullName>
    </submittedName>
</protein>
<name>A0A432MJD7_9BACT</name>